<gene>
    <name evidence="9" type="ORF">GBAR_LOCUS13192</name>
</gene>
<dbReference type="PRINTS" id="PR00081">
    <property type="entry name" value="GDHRDH"/>
</dbReference>
<dbReference type="GO" id="GO:0005739">
    <property type="term" value="C:mitochondrion"/>
    <property type="evidence" value="ECO:0007669"/>
    <property type="project" value="UniProtKB-SubCell"/>
</dbReference>
<dbReference type="Pfam" id="PF00106">
    <property type="entry name" value="adh_short"/>
    <property type="match status" value="1"/>
</dbReference>
<reference evidence="9" key="1">
    <citation type="submission" date="2023-03" db="EMBL/GenBank/DDBJ databases">
        <authorList>
            <person name="Steffen K."/>
            <person name="Cardenas P."/>
        </authorList>
    </citation>
    <scope>NUCLEOTIDE SEQUENCE</scope>
</reference>
<evidence type="ECO:0000256" key="6">
    <source>
        <dbReference type="ARBA" id="ARBA00023128"/>
    </source>
</evidence>
<dbReference type="InterPro" id="IPR051935">
    <property type="entry name" value="HSDL2"/>
</dbReference>
<evidence type="ECO:0000256" key="3">
    <source>
        <dbReference type="ARBA" id="ARBA00006484"/>
    </source>
</evidence>
<dbReference type="FunFam" id="3.40.50.720:FF:000301">
    <property type="entry name" value="Hydroxysteroid dehydrogenase like 2"/>
    <property type="match status" value="1"/>
</dbReference>
<keyword evidence="4" id="KW-0521">NADP</keyword>
<organism evidence="9 10">
    <name type="scientific">Geodia barretti</name>
    <name type="common">Barrett's horny sponge</name>
    <dbReference type="NCBI Taxonomy" id="519541"/>
    <lineage>
        <taxon>Eukaryota</taxon>
        <taxon>Metazoa</taxon>
        <taxon>Porifera</taxon>
        <taxon>Demospongiae</taxon>
        <taxon>Heteroscleromorpha</taxon>
        <taxon>Tetractinellida</taxon>
        <taxon>Astrophorina</taxon>
        <taxon>Geodiidae</taxon>
        <taxon>Geodia</taxon>
    </lineage>
</organism>
<dbReference type="GO" id="GO:0016491">
    <property type="term" value="F:oxidoreductase activity"/>
    <property type="evidence" value="ECO:0007669"/>
    <property type="project" value="UniProtKB-KW"/>
</dbReference>
<accession>A0AA35S399</accession>
<dbReference type="GO" id="GO:0005777">
    <property type="term" value="C:peroxisome"/>
    <property type="evidence" value="ECO:0007669"/>
    <property type="project" value="UniProtKB-SubCell"/>
</dbReference>
<evidence type="ECO:0000256" key="2">
    <source>
        <dbReference type="ARBA" id="ARBA00004275"/>
    </source>
</evidence>
<evidence type="ECO:0000313" key="10">
    <source>
        <dbReference type="Proteomes" id="UP001174909"/>
    </source>
</evidence>
<comment type="similarity">
    <text evidence="3">Belongs to the short-chain dehydrogenases/reductases (SDR) family.</text>
</comment>
<dbReference type="PANTHER" id="PTHR42808">
    <property type="entry name" value="HYDROXYSTEROID DEHYDROGENASE-LIKE PROTEIN 2"/>
    <property type="match status" value="1"/>
</dbReference>
<evidence type="ECO:0000256" key="1">
    <source>
        <dbReference type="ARBA" id="ARBA00004173"/>
    </source>
</evidence>
<evidence type="ECO:0000256" key="4">
    <source>
        <dbReference type="ARBA" id="ARBA00022857"/>
    </source>
</evidence>
<dbReference type="PANTHER" id="PTHR42808:SF3">
    <property type="entry name" value="HYDROXYSTEROID DEHYDROGENASE-LIKE PROTEIN 2"/>
    <property type="match status" value="1"/>
</dbReference>
<sequence length="224" mass="24329">MFSTGKLAGCTLFITGASRGIGKAIALRAARDGANIVIAAKTAEPHPKLPGTVYTAAEEVEKAGGKCLPCVVDIRDEGQLENAVQQTVDRFGGIDIVVNNASAIHLTGTVNTPMKRYDLMMGVNVRGTFLTSKLCIPHLHKSSNPHILNISPPLNMSPRWFSDHCGQSSSPHTLTHDPNSKSTFMFPVVKKNLPFIFNKVFFVLHPVYSLVDLSYTTSTSCYRV</sequence>
<dbReference type="InterPro" id="IPR036291">
    <property type="entry name" value="NAD(P)-bd_dom_sf"/>
</dbReference>
<dbReference type="Gene3D" id="3.40.50.720">
    <property type="entry name" value="NAD(P)-binding Rossmann-like Domain"/>
    <property type="match status" value="1"/>
</dbReference>
<keyword evidence="7" id="KW-0576">Peroxisome</keyword>
<protein>
    <recommendedName>
        <fullName evidence="8">Hydroxysteroid dehydrogenase-like protein 2</fullName>
    </recommendedName>
</protein>
<dbReference type="NCBIfam" id="NF006133">
    <property type="entry name" value="PRK08278.1"/>
    <property type="match status" value="1"/>
</dbReference>
<proteinExistence type="inferred from homology"/>
<keyword evidence="10" id="KW-1185">Reference proteome</keyword>
<name>A0AA35S399_GEOBA</name>
<comment type="caution">
    <text evidence="9">The sequence shown here is derived from an EMBL/GenBank/DDBJ whole genome shotgun (WGS) entry which is preliminary data.</text>
</comment>
<keyword evidence="5" id="KW-0560">Oxidoreductase</keyword>
<evidence type="ECO:0000313" key="9">
    <source>
        <dbReference type="EMBL" id="CAI8022469.1"/>
    </source>
</evidence>
<comment type="subcellular location">
    <subcellularLocation>
        <location evidence="1">Mitochondrion</location>
    </subcellularLocation>
    <subcellularLocation>
        <location evidence="2">Peroxisome</location>
    </subcellularLocation>
</comment>
<evidence type="ECO:0000256" key="5">
    <source>
        <dbReference type="ARBA" id="ARBA00023002"/>
    </source>
</evidence>
<dbReference type="SUPFAM" id="SSF51735">
    <property type="entry name" value="NAD(P)-binding Rossmann-fold domains"/>
    <property type="match status" value="1"/>
</dbReference>
<evidence type="ECO:0000256" key="8">
    <source>
        <dbReference type="ARBA" id="ARBA00040243"/>
    </source>
</evidence>
<evidence type="ECO:0000256" key="7">
    <source>
        <dbReference type="ARBA" id="ARBA00023140"/>
    </source>
</evidence>
<dbReference type="Proteomes" id="UP001174909">
    <property type="component" value="Unassembled WGS sequence"/>
</dbReference>
<keyword evidence="6" id="KW-0496">Mitochondrion</keyword>
<dbReference type="EMBL" id="CASHTH010001958">
    <property type="protein sequence ID" value="CAI8022469.1"/>
    <property type="molecule type" value="Genomic_DNA"/>
</dbReference>
<dbReference type="AlphaFoldDB" id="A0AA35S399"/>
<dbReference type="InterPro" id="IPR002347">
    <property type="entry name" value="SDR_fam"/>
</dbReference>